<name>A0A8S3AH04_9BILA</name>
<evidence type="ECO:0000313" key="2">
    <source>
        <dbReference type="EMBL" id="CAF4707033.1"/>
    </source>
</evidence>
<evidence type="ECO:0000259" key="1">
    <source>
        <dbReference type="Pfam" id="PF17921"/>
    </source>
</evidence>
<protein>
    <recommendedName>
        <fullName evidence="1">Integrase zinc-binding domain-containing protein</fullName>
    </recommendedName>
</protein>
<sequence length="90" mass="10653">MSLRNSWKLCMVKLTAYNLSLWAYPRYGHTPLKLPFIPQSMIAQLLQAYHDSPTSGHLGVNKTWHKIRDRYYWPGMYNQIKQYILSCSKC</sequence>
<dbReference type="AlphaFoldDB" id="A0A8S3AH04"/>
<accession>A0A8S3AH04</accession>
<dbReference type="InterPro" id="IPR052160">
    <property type="entry name" value="Gypsy_RT_Integrase-like"/>
</dbReference>
<dbReference type="OrthoDB" id="115183at2759"/>
<dbReference type="Gene3D" id="1.10.340.70">
    <property type="match status" value="1"/>
</dbReference>
<organism evidence="2 3">
    <name type="scientific">Didymodactylos carnosus</name>
    <dbReference type="NCBI Taxonomy" id="1234261"/>
    <lineage>
        <taxon>Eukaryota</taxon>
        <taxon>Metazoa</taxon>
        <taxon>Spiralia</taxon>
        <taxon>Gnathifera</taxon>
        <taxon>Rotifera</taxon>
        <taxon>Eurotatoria</taxon>
        <taxon>Bdelloidea</taxon>
        <taxon>Philodinida</taxon>
        <taxon>Philodinidae</taxon>
        <taxon>Didymodactylos</taxon>
    </lineage>
</organism>
<dbReference type="FunFam" id="1.10.340.70:FF:000001">
    <property type="entry name" value="Retrovirus-related Pol polyprotein from transposon gypsy-like Protein"/>
    <property type="match status" value="1"/>
</dbReference>
<reference evidence="2" key="1">
    <citation type="submission" date="2021-02" db="EMBL/GenBank/DDBJ databases">
        <authorList>
            <person name="Nowell W R."/>
        </authorList>
    </citation>
    <scope>NUCLEOTIDE SEQUENCE</scope>
</reference>
<dbReference type="PANTHER" id="PTHR47266">
    <property type="entry name" value="ENDONUCLEASE-RELATED"/>
    <property type="match status" value="1"/>
</dbReference>
<gene>
    <name evidence="2" type="ORF">SRO942_LOCUS51512</name>
</gene>
<evidence type="ECO:0000313" key="3">
    <source>
        <dbReference type="Proteomes" id="UP000681722"/>
    </source>
</evidence>
<feature type="domain" description="Integrase zinc-binding" evidence="1">
    <location>
        <begin position="37"/>
        <end position="90"/>
    </location>
</feature>
<dbReference type="Pfam" id="PF17921">
    <property type="entry name" value="Integrase_H2C2"/>
    <property type="match status" value="1"/>
</dbReference>
<dbReference type="Proteomes" id="UP000681722">
    <property type="component" value="Unassembled WGS sequence"/>
</dbReference>
<comment type="caution">
    <text evidence="2">The sequence shown here is derived from an EMBL/GenBank/DDBJ whole genome shotgun (WGS) entry which is preliminary data.</text>
</comment>
<dbReference type="EMBL" id="CAJOBC010164985">
    <property type="protein sequence ID" value="CAF4707033.1"/>
    <property type="molecule type" value="Genomic_DNA"/>
</dbReference>
<dbReference type="InterPro" id="IPR041588">
    <property type="entry name" value="Integrase_H2C2"/>
</dbReference>
<proteinExistence type="predicted"/>
<feature type="non-terminal residue" evidence="2">
    <location>
        <position position="90"/>
    </location>
</feature>